<keyword evidence="5" id="KW-1133">Transmembrane helix</keyword>
<feature type="domain" description="dUTPase-like" evidence="6">
    <location>
        <begin position="1162"/>
        <end position="1288"/>
    </location>
</feature>
<feature type="transmembrane region" description="Helical" evidence="5">
    <location>
        <begin position="173"/>
        <end position="189"/>
    </location>
</feature>
<dbReference type="Gene3D" id="2.70.40.10">
    <property type="match status" value="1"/>
</dbReference>
<dbReference type="PANTHER" id="PTHR47216:SF4">
    <property type="entry name" value="OS01G0859400 PROTEIN"/>
    <property type="match status" value="1"/>
</dbReference>
<feature type="region of interest" description="Disordered" evidence="4">
    <location>
        <begin position="323"/>
        <end position="372"/>
    </location>
</feature>
<dbReference type="PANTHER" id="PTHR47216">
    <property type="match status" value="1"/>
</dbReference>
<proteinExistence type="predicted"/>
<sequence length="1447" mass="162424">MGISKVMGCVSTILLSTSVYLKKSGRTYTAVPLLLSAVVGYTVSIASHPAVNLPLILGKSSHGSFPLWSKFLFAPYLLTVRVYTVFKRMKRRESLYDEIVEGLYLGGWPTSLSRLPPGDPVVIDCTCELPRTYFVPAESYLCIPLWDSRSPDPTQIECAVRWGCQKRSEKKPVYIHCANAFFVLLRAMFCMARGPRVAFAAGARPLRNHYKAFTAVARHLAAGSYVRSCGSSSIRMAKAQTGLKLPLVKSKCHNVPSRNREEDRTTVGEDNSYPFTQMAGVEQIPRLFAAYYRDRKKNDVKKSKETRETTRFSPFTATARAKWRRRDRQRVLGQRKSPRRWVRPGGRRGWTGREEAPAESTTIPQSSSHPTQITTIKLNGDNFLRWSQSVKMYIRGRGMMGYLTEEIGANYMCFPTAYELWENINQMYSDLGNQSQIFELTLKLGELRQGEEPVTKYFNSLKRIWQDLDLFDAYEWKNVEDGQYHKKTVEGSRIFKFLAGLNVEFDEVRGRIIGRRPLPSLGEVFSEVRREDSRRNVMLGKKGPTTIIEGSALTSTGSNIRRGTANLRKPEEKSVLWCDFCNKPRHTRETCWKIHGKPANFKSKSGEKNGRIFPTANEAMTTASTITKEHLEQLLALLTSNPSSSTPNVSVAHTGNEIIAFPCGFGISTPWIIDSGASDHMTNSLKLLKLYSPCLENKKVKIADGSFSPIAGKGSVQISENIDLKSVLYVPKLTCNLLSDRSSGKTIGSAKMVNGLYYFEDILPSKEIVQGLSSISSLSVYDQIMVWHCRLVMCGDPQRRNVLGRSRDELTIPAQASLEAPGEGTLNTPENDPDNLDLPIAFRKDPNLIKKGKEASRSQGHICMRFSGKELPSPEEQESLQYEGTIALVVFRDNRWQGDQAILAIMEVDLKRGSQMIYVIPEVMMTIGDFYRNIQISILTRGYEAWQNSEANLLITRGMVGRLSNTPNVGFAYEVQGVVDYLTSHGVNALLGRRLSTRSLQGLNWVINPTQISIPMQPAEVNNQTMMDGRISLSFNNYTAAPTPEQSKYNDKDEAILAVLIETKPGVYVYYDGEADDYYEEQKSKYKTGRWDTLGQPSGKFDYYVNYDIPEIPSFPEIPPTGWDDEVGETNNSQKEESIAASERYSSTTEPHILINKITPNAVTPSRQSEGSAGLDISASHATVIEPYGRDLIHTGLRFEIPYRYYGRLASRSGLAWKTGIEVGAGVIDSDYRGEVQVLLFNRTNLPIYISQQQKVAQLILEKIVIPEVYEVPHLSHTERGNKGFGSTEAQSQPPLIPEKDQALTSQDPRYFTSQDIFALLMPKETTAVLVQDDSFLSNFEQDHAVDTSPGAAVPRSMDPTLNYQDLDDSYLVYIQYLSTLSGQQLPQWDNSPDSEDHWTNPFASEGGGRQEAFIQLNPQECDKFIELVAANVEMETTLQQLVEHLL</sequence>
<keyword evidence="9" id="KW-1185">Reference proteome</keyword>
<dbReference type="SUPFAM" id="SSF51283">
    <property type="entry name" value="dUTPase-like"/>
    <property type="match status" value="1"/>
</dbReference>
<dbReference type="InterPro" id="IPR029054">
    <property type="entry name" value="dUTPase-like"/>
</dbReference>
<comment type="pathway">
    <text evidence="1">Pyrimidine metabolism; dUMP biosynthesis; dUMP from dCTP (dUTP route): step 2/2.</text>
</comment>
<name>A0A8J5L646_ZINOF</name>
<feature type="region of interest" description="Disordered" evidence="4">
    <location>
        <begin position="254"/>
        <end position="273"/>
    </location>
</feature>
<dbReference type="InterPro" id="IPR029021">
    <property type="entry name" value="Prot-tyrosine_phosphatase-like"/>
</dbReference>
<evidence type="ECO:0000313" key="8">
    <source>
        <dbReference type="EMBL" id="KAG6513900.1"/>
    </source>
</evidence>
<feature type="compositionally biased region" description="Basic and acidic residues" evidence="4">
    <location>
        <begin position="258"/>
        <end position="267"/>
    </location>
</feature>
<feature type="transmembrane region" description="Helical" evidence="5">
    <location>
        <begin position="28"/>
        <end position="47"/>
    </location>
</feature>
<evidence type="ECO:0000259" key="7">
    <source>
        <dbReference type="Pfam" id="PF22936"/>
    </source>
</evidence>
<dbReference type="GO" id="GO:0046081">
    <property type="term" value="P:dUTP catabolic process"/>
    <property type="evidence" value="ECO:0007669"/>
    <property type="project" value="InterPro"/>
</dbReference>
<dbReference type="InterPro" id="IPR036157">
    <property type="entry name" value="dUTPase-like_sf"/>
</dbReference>
<keyword evidence="5" id="KW-0472">Membrane</keyword>
<reference evidence="8 9" key="1">
    <citation type="submission" date="2020-08" db="EMBL/GenBank/DDBJ databases">
        <title>Plant Genome Project.</title>
        <authorList>
            <person name="Zhang R.-G."/>
        </authorList>
    </citation>
    <scope>NUCLEOTIDE SEQUENCE [LARGE SCALE GENOMIC DNA]</scope>
    <source>
        <tissue evidence="8">Rhizome</tissue>
    </source>
</reference>
<feature type="transmembrane region" description="Helical" evidence="5">
    <location>
        <begin position="67"/>
        <end position="86"/>
    </location>
</feature>
<dbReference type="CDD" id="cd07557">
    <property type="entry name" value="trimeric_dUTPase"/>
    <property type="match status" value="1"/>
</dbReference>
<dbReference type="NCBIfam" id="NF001862">
    <property type="entry name" value="PRK00601.1"/>
    <property type="match status" value="1"/>
</dbReference>
<keyword evidence="5" id="KW-0812">Transmembrane</keyword>
<evidence type="ECO:0000256" key="1">
    <source>
        <dbReference type="ARBA" id="ARBA00005142"/>
    </source>
</evidence>
<dbReference type="InterPro" id="IPR054722">
    <property type="entry name" value="PolX-like_BBD"/>
</dbReference>
<gene>
    <name evidence="8" type="ORF">ZIOFF_024237</name>
</gene>
<feature type="domain" description="Retrovirus-related Pol polyprotein from transposon TNT 1-94-like beta-barrel" evidence="7">
    <location>
        <begin position="671"/>
        <end position="739"/>
    </location>
</feature>
<evidence type="ECO:0000256" key="3">
    <source>
        <dbReference type="ARBA" id="ARBA00023080"/>
    </source>
</evidence>
<evidence type="ECO:0000313" key="9">
    <source>
        <dbReference type="Proteomes" id="UP000734854"/>
    </source>
</evidence>
<dbReference type="Pfam" id="PF22936">
    <property type="entry name" value="Pol_BBD"/>
    <property type="match status" value="1"/>
</dbReference>
<dbReference type="Proteomes" id="UP000734854">
    <property type="component" value="Unassembled WGS sequence"/>
</dbReference>
<organism evidence="8 9">
    <name type="scientific">Zingiber officinale</name>
    <name type="common">Ginger</name>
    <name type="synonym">Amomum zingiber</name>
    <dbReference type="NCBI Taxonomy" id="94328"/>
    <lineage>
        <taxon>Eukaryota</taxon>
        <taxon>Viridiplantae</taxon>
        <taxon>Streptophyta</taxon>
        <taxon>Embryophyta</taxon>
        <taxon>Tracheophyta</taxon>
        <taxon>Spermatophyta</taxon>
        <taxon>Magnoliopsida</taxon>
        <taxon>Liliopsida</taxon>
        <taxon>Zingiberales</taxon>
        <taxon>Zingiberaceae</taxon>
        <taxon>Zingiber</taxon>
    </lineage>
</organism>
<evidence type="ECO:0008006" key="10">
    <source>
        <dbReference type="Google" id="ProtNLM"/>
    </source>
</evidence>
<dbReference type="SUPFAM" id="SSF52799">
    <property type="entry name" value="(Phosphotyrosine protein) phosphatases II"/>
    <property type="match status" value="1"/>
</dbReference>
<dbReference type="Pfam" id="PF00692">
    <property type="entry name" value="dUTPase"/>
    <property type="match status" value="1"/>
</dbReference>
<keyword evidence="3" id="KW-0546">Nucleotide metabolism</keyword>
<dbReference type="UniPathway" id="UPA00610">
    <property type="reaction ID" value="UER00666"/>
</dbReference>
<dbReference type="GO" id="GO:0006226">
    <property type="term" value="P:dUMP biosynthetic process"/>
    <property type="evidence" value="ECO:0007669"/>
    <property type="project" value="UniProtKB-UniPathway"/>
</dbReference>
<dbReference type="GO" id="GO:0004170">
    <property type="term" value="F:dUTP diphosphatase activity"/>
    <property type="evidence" value="ECO:0007669"/>
    <property type="project" value="InterPro"/>
</dbReference>
<dbReference type="GO" id="GO:0000287">
    <property type="term" value="F:magnesium ion binding"/>
    <property type="evidence" value="ECO:0007669"/>
    <property type="project" value="InterPro"/>
</dbReference>
<keyword evidence="2" id="KW-0378">Hydrolase</keyword>
<protein>
    <recommendedName>
        <fullName evidence="10">dUTP diphosphatase</fullName>
    </recommendedName>
</protein>
<evidence type="ECO:0000256" key="5">
    <source>
        <dbReference type="SAM" id="Phobius"/>
    </source>
</evidence>
<evidence type="ECO:0000259" key="6">
    <source>
        <dbReference type="Pfam" id="PF00692"/>
    </source>
</evidence>
<feature type="region of interest" description="Disordered" evidence="4">
    <location>
        <begin position="1277"/>
        <end position="1296"/>
    </location>
</feature>
<feature type="compositionally biased region" description="Basic residues" evidence="4">
    <location>
        <begin position="336"/>
        <end position="346"/>
    </location>
</feature>
<evidence type="ECO:0000256" key="2">
    <source>
        <dbReference type="ARBA" id="ARBA00022801"/>
    </source>
</evidence>
<dbReference type="InterPro" id="IPR008181">
    <property type="entry name" value="dUTPase"/>
</dbReference>
<evidence type="ECO:0000256" key="4">
    <source>
        <dbReference type="SAM" id="MobiDB-lite"/>
    </source>
</evidence>
<dbReference type="Gene3D" id="3.90.190.10">
    <property type="entry name" value="Protein tyrosine phosphatase superfamily"/>
    <property type="match status" value="1"/>
</dbReference>
<dbReference type="NCBIfam" id="TIGR00576">
    <property type="entry name" value="dut"/>
    <property type="match status" value="1"/>
</dbReference>
<comment type="caution">
    <text evidence="8">The sequence shown here is derived from an EMBL/GenBank/DDBJ whole genome shotgun (WGS) entry which is preliminary data.</text>
</comment>
<dbReference type="EMBL" id="JACMSC010000007">
    <property type="protein sequence ID" value="KAG6513900.1"/>
    <property type="molecule type" value="Genomic_DNA"/>
</dbReference>
<accession>A0A8J5L646</accession>
<feature type="compositionally biased region" description="Polar residues" evidence="4">
    <location>
        <begin position="359"/>
        <end position="372"/>
    </location>
</feature>
<dbReference type="InterPro" id="IPR033704">
    <property type="entry name" value="dUTPase_trimeric"/>
</dbReference>